<evidence type="ECO:0000313" key="2">
    <source>
        <dbReference type="EMBL" id="DAD21495.1"/>
    </source>
</evidence>
<protein>
    <submittedName>
        <fullName evidence="2">Uncharacterized protein</fullName>
    </submittedName>
</protein>
<evidence type="ECO:0000256" key="1">
    <source>
        <dbReference type="SAM" id="MobiDB-lite"/>
    </source>
</evidence>
<keyword evidence="3" id="KW-1185">Reference proteome</keyword>
<evidence type="ECO:0000313" key="3">
    <source>
        <dbReference type="Proteomes" id="UP000607653"/>
    </source>
</evidence>
<gene>
    <name evidence="2" type="ORF">HUJ06_022958</name>
</gene>
<organism evidence="2 3">
    <name type="scientific">Nelumbo nucifera</name>
    <name type="common">Sacred lotus</name>
    <dbReference type="NCBI Taxonomy" id="4432"/>
    <lineage>
        <taxon>Eukaryota</taxon>
        <taxon>Viridiplantae</taxon>
        <taxon>Streptophyta</taxon>
        <taxon>Embryophyta</taxon>
        <taxon>Tracheophyta</taxon>
        <taxon>Spermatophyta</taxon>
        <taxon>Magnoliopsida</taxon>
        <taxon>Proteales</taxon>
        <taxon>Nelumbonaceae</taxon>
        <taxon>Nelumbo</taxon>
    </lineage>
</organism>
<name>A0A822XRT3_NELNU</name>
<sequence length="54" mass="5945">MEKERKGGDGENRGIVGDNGRKVRKGRGFVLPPPCSCRRRKKVKSALGLIENHG</sequence>
<dbReference type="AlphaFoldDB" id="A0A822XRT3"/>
<proteinExistence type="predicted"/>
<reference evidence="2 3" key="1">
    <citation type="journal article" date="2020" name="Mol. Biol. Evol.">
        <title>Distinct Expression and Methylation Patterns for Genes with Different Fates following a Single Whole-Genome Duplication in Flowering Plants.</title>
        <authorList>
            <person name="Shi T."/>
            <person name="Rahmani R.S."/>
            <person name="Gugger P.F."/>
            <person name="Wang M."/>
            <person name="Li H."/>
            <person name="Zhang Y."/>
            <person name="Li Z."/>
            <person name="Wang Q."/>
            <person name="Van de Peer Y."/>
            <person name="Marchal K."/>
            <person name="Chen J."/>
        </authorList>
    </citation>
    <scope>NUCLEOTIDE SEQUENCE [LARGE SCALE GENOMIC DNA]</scope>
    <source>
        <tissue evidence="2">Leaf</tissue>
    </source>
</reference>
<feature type="region of interest" description="Disordered" evidence="1">
    <location>
        <begin position="1"/>
        <end position="35"/>
    </location>
</feature>
<feature type="compositionally biased region" description="Basic and acidic residues" evidence="1">
    <location>
        <begin position="1"/>
        <end position="12"/>
    </location>
</feature>
<dbReference type="EMBL" id="DUZY01000001">
    <property type="protein sequence ID" value="DAD21495.1"/>
    <property type="molecule type" value="Genomic_DNA"/>
</dbReference>
<accession>A0A822XRT3</accession>
<comment type="caution">
    <text evidence="2">The sequence shown here is derived from an EMBL/GenBank/DDBJ whole genome shotgun (WGS) entry which is preliminary data.</text>
</comment>
<dbReference type="Proteomes" id="UP000607653">
    <property type="component" value="Unassembled WGS sequence"/>
</dbReference>